<dbReference type="Pfam" id="PF07963">
    <property type="entry name" value="N_methyl"/>
    <property type="match status" value="1"/>
</dbReference>
<dbReference type="EMBL" id="JABAEW010000060">
    <property type="protein sequence ID" value="NMD88833.1"/>
    <property type="molecule type" value="Genomic_DNA"/>
</dbReference>
<name>A0A848B286_9BACT</name>
<evidence type="ECO:0000313" key="2">
    <source>
        <dbReference type="EMBL" id="NMD88833.1"/>
    </source>
</evidence>
<comment type="caution">
    <text evidence="2">The sequence shown here is derived from an EMBL/GenBank/DDBJ whole genome shotgun (WGS) entry which is preliminary data.</text>
</comment>
<dbReference type="InterPro" id="IPR012902">
    <property type="entry name" value="N_methyl_site"/>
</dbReference>
<organism evidence="2 3">
    <name type="scientific">Victivallis vadensis</name>
    <dbReference type="NCBI Taxonomy" id="172901"/>
    <lineage>
        <taxon>Bacteria</taxon>
        <taxon>Pseudomonadati</taxon>
        <taxon>Lentisphaerota</taxon>
        <taxon>Lentisphaeria</taxon>
        <taxon>Victivallales</taxon>
        <taxon>Victivallaceae</taxon>
        <taxon>Victivallis</taxon>
    </lineage>
</organism>
<dbReference type="Proteomes" id="UP000576225">
    <property type="component" value="Unassembled WGS sequence"/>
</dbReference>
<keyword evidence="1" id="KW-1133">Transmembrane helix</keyword>
<protein>
    <submittedName>
        <fullName evidence="2">Prepilin-type N-terminal cleavage/methylation domain-containing protein</fullName>
    </submittedName>
</protein>
<feature type="transmembrane region" description="Helical" evidence="1">
    <location>
        <begin position="7"/>
        <end position="26"/>
    </location>
</feature>
<gene>
    <name evidence="2" type="ORF">HF882_19795</name>
</gene>
<keyword evidence="1" id="KW-0812">Transmembrane</keyword>
<dbReference type="NCBIfam" id="TIGR02532">
    <property type="entry name" value="IV_pilin_GFxxxE"/>
    <property type="match status" value="1"/>
</dbReference>
<sequence>MRKFFCFTLMEMLIVIFIISIGAAILCYCPKFCETHL</sequence>
<accession>A0A848B286</accession>
<evidence type="ECO:0000313" key="3">
    <source>
        <dbReference type="Proteomes" id="UP000576225"/>
    </source>
</evidence>
<evidence type="ECO:0000256" key="1">
    <source>
        <dbReference type="SAM" id="Phobius"/>
    </source>
</evidence>
<reference evidence="2 3" key="1">
    <citation type="submission" date="2020-04" db="EMBL/GenBank/DDBJ databases">
        <authorList>
            <person name="Hitch T.C.A."/>
            <person name="Wylensek D."/>
            <person name="Clavel T."/>
        </authorList>
    </citation>
    <scope>NUCLEOTIDE SEQUENCE [LARGE SCALE GENOMIC DNA]</scope>
    <source>
        <strain evidence="2 3">COR2-253-APC-1A</strain>
    </source>
</reference>
<keyword evidence="1" id="KW-0472">Membrane</keyword>
<proteinExistence type="predicted"/>
<dbReference type="AlphaFoldDB" id="A0A848B286"/>